<sequence>MVVRFQALETLRCMALFNCLKVQETHMHSSTCLGQHHGNFAADVIAGVSDEIEPCCDDKLVFYGGRVAALLVLAISAPLSHEQHTFSIPPRIFCYAVTPAREDFSCSKRCHGPGYPVGLFVSLQ</sequence>
<dbReference type="Proteomes" id="UP001062846">
    <property type="component" value="Chromosome 5"/>
</dbReference>
<dbReference type="EMBL" id="CM046392">
    <property type="protein sequence ID" value="KAI8556392.1"/>
    <property type="molecule type" value="Genomic_DNA"/>
</dbReference>
<keyword evidence="2" id="KW-1185">Reference proteome</keyword>
<evidence type="ECO:0000313" key="1">
    <source>
        <dbReference type="EMBL" id="KAI8556392.1"/>
    </source>
</evidence>
<proteinExistence type="predicted"/>
<reference evidence="1" key="1">
    <citation type="submission" date="2022-02" db="EMBL/GenBank/DDBJ databases">
        <title>Plant Genome Project.</title>
        <authorList>
            <person name="Zhang R.-G."/>
        </authorList>
    </citation>
    <scope>NUCLEOTIDE SEQUENCE</scope>
    <source>
        <strain evidence="1">AT1</strain>
    </source>
</reference>
<protein>
    <submittedName>
        <fullName evidence="1">Uncharacterized protein</fullName>
    </submittedName>
</protein>
<organism evidence="1 2">
    <name type="scientific">Rhododendron molle</name>
    <name type="common">Chinese azalea</name>
    <name type="synonym">Azalea mollis</name>
    <dbReference type="NCBI Taxonomy" id="49168"/>
    <lineage>
        <taxon>Eukaryota</taxon>
        <taxon>Viridiplantae</taxon>
        <taxon>Streptophyta</taxon>
        <taxon>Embryophyta</taxon>
        <taxon>Tracheophyta</taxon>
        <taxon>Spermatophyta</taxon>
        <taxon>Magnoliopsida</taxon>
        <taxon>eudicotyledons</taxon>
        <taxon>Gunneridae</taxon>
        <taxon>Pentapetalae</taxon>
        <taxon>asterids</taxon>
        <taxon>Ericales</taxon>
        <taxon>Ericaceae</taxon>
        <taxon>Ericoideae</taxon>
        <taxon>Rhodoreae</taxon>
        <taxon>Rhododendron</taxon>
    </lineage>
</organism>
<accession>A0ACC0NV38</accession>
<comment type="caution">
    <text evidence="1">The sequence shown here is derived from an EMBL/GenBank/DDBJ whole genome shotgun (WGS) entry which is preliminary data.</text>
</comment>
<evidence type="ECO:0000313" key="2">
    <source>
        <dbReference type="Proteomes" id="UP001062846"/>
    </source>
</evidence>
<name>A0ACC0NV38_RHOML</name>
<gene>
    <name evidence="1" type="ORF">RHMOL_Rhmol05G0249400</name>
</gene>